<evidence type="ECO:0000256" key="7">
    <source>
        <dbReference type="ARBA" id="ARBA00049915"/>
    </source>
</evidence>
<reference evidence="9" key="1">
    <citation type="submission" date="2020-11" db="EMBL/GenBank/DDBJ databases">
        <authorList>
            <person name="Tran Van P."/>
        </authorList>
    </citation>
    <scope>NUCLEOTIDE SEQUENCE</scope>
</reference>
<evidence type="ECO:0000256" key="6">
    <source>
        <dbReference type="ARBA" id="ARBA00023244"/>
    </source>
</evidence>
<keyword evidence="3 8" id="KW-0408">Iron</keyword>
<keyword evidence="4 8" id="KW-0350">Heme biosynthesis</keyword>
<dbReference type="HAMAP" id="MF_00323">
    <property type="entry name" value="Ferrochelatase"/>
    <property type="match status" value="1"/>
</dbReference>
<keyword evidence="8" id="KW-0496">Mitochondrion</keyword>
<organism evidence="9">
    <name type="scientific">Cyprideis torosa</name>
    <dbReference type="NCBI Taxonomy" id="163714"/>
    <lineage>
        <taxon>Eukaryota</taxon>
        <taxon>Metazoa</taxon>
        <taxon>Ecdysozoa</taxon>
        <taxon>Arthropoda</taxon>
        <taxon>Crustacea</taxon>
        <taxon>Oligostraca</taxon>
        <taxon>Ostracoda</taxon>
        <taxon>Podocopa</taxon>
        <taxon>Podocopida</taxon>
        <taxon>Cytherocopina</taxon>
        <taxon>Cytheroidea</taxon>
        <taxon>Cytherideidae</taxon>
        <taxon>Cyprideis</taxon>
    </lineage>
</organism>
<dbReference type="GO" id="GO:0006783">
    <property type="term" value="P:heme biosynthetic process"/>
    <property type="evidence" value="ECO:0007669"/>
    <property type="project" value="UniProtKB-UniRule"/>
</dbReference>
<dbReference type="PANTHER" id="PTHR11108:SF1">
    <property type="entry name" value="FERROCHELATASE, MITOCHONDRIAL"/>
    <property type="match status" value="1"/>
</dbReference>
<keyword evidence="5 8" id="KW-0456">Lyase</keyword>
<dbReference type="NCBIfam" id="TIGR00109">
    <property type="entry name" value="hemH"/>
    <property type="match status" value="1"/>
</dbReference>
<evidence type="ECO:0000256" key="2">
    <source>
        <dbReference type="ARBA" id="ARBA00007718"/>
    </source>
</evidence>
<keyword evidence="8" id="KW-0999">Mitochondrion inner membrane</keyword>
<comment type="catalytic activity">
    <reaction evidence="7">
        <text>heme b + 2 H(+) = protoporphyrin IX + Fe(2+)</text>
        <dbReference type="Rhea" id="RHEA:22584"/>
        <dbReference type="ChEBI" id="CHEBI:15378"/>
        <dbReference type="ChEBI" id="CHEBI:29033"/>
        <dbReference type="ChEBI" id="CHEBI:57306"/>
        <dbReference type="ChEBI" id="CHEBI:60344"/>
        <dbReference type="EC" id="4.98.1.1"/>
    </reaction>
    <physiologicalReaction direction="right-to-left" evidence="7">
        <dbReference type="Rhea" id="RHEA:22586"/>
    </physiologicalReaction>
</comment>
<dbReference type="OrthoDB" id="1323at2759"/>
<evidence type="ECO:0000256" key="5">
    <source>
        <dbReference type="ARBA" id="ARBA00023239"/>
    </source>
</evidence>
<dbReference type="InterPro" id="IPR033644">
    <property type="entry name" value="Ferrochelatase_C"/>
</dbReference>
<sequence>MMVSRRFLSRMASATAPRPASSSAPKTAILMLNMGGPRKVEEVSDFLHRLFTDGDIIKLPAQKALGSWIARRKCFDFFQFFWCSATCLETMMVSRRFLSRMASATAPRPASSSAPKTAILMLNMGGPRKVEEVSDFLHRLFTDGDIIKLPAQKALGSWIARRRTPVIQQKYSEIGGGSPISKWTDLQGQLLCDTLNQSIPEYGPFKHYLGFRYAHPLLEDTIPQMAQDGIEHVVAFSQYPQYSCATSGSSFNALHKYFSSGNSSPFKWSIIDRWATQPHLAKAFADLIRSELDKFPENIRRQFVLLFSAHSLPMRAVNRGDPYPAEVAATVNLVMRELGYPNPYRLVWQSKVGPLPWLSPTTEEAMKGLVERGRSHQMLIPIAFTSDHIETLHEMDIEYGKEYAEKIGLKTFARCPAPNDHPEFIRALVSEVEDHFQKKQWIRPQ</sequence>
<evidence type="ECO:0000256" key="4">
    <source>
        <dbReference type="ARBA" id="ARBA00023133"/>
    </source>
</evidence>
<evidence type="ECO:0000256" key="3">
    <source>
        <dbReference type="ARBA" id="ARBA00023004"/>
    </source>
</evidence>
<dbReference type="CDD" id="cd03411">
    <property type="entry name" value="Ferrochelatase_N"/>
    <property type="match status" value="1"/>
</dbReference>
<evidence type="ECO:0000256" key="8">
    <source>
        <dbReference type="RuleBase" id="RU000607"/>
    </source>
</evidence>
<dbReference type="EC" id="4.98.1.1" evidence="8"/>
<dbReference type="GO" id="GO:0004325">
    <property type="term" value="F:ferrochelatase activity"/>
    <property type="evidence" value="ECO:0007669"/>
    <property type="project" value="UniProtKB-UniRule"/>
</dbReference>
<dbReference type="GO" id="GO:0005743">
    <property type="term" value="C:mitochondrial inner membrane"/>
    <property type="evidence" value="ECO:0007669"/>
    <property type="project" value="UniProtKB-SubCell"/>
</dbReference>
<proteinExistence type="inferred from homology"/>
<dbReference type="PANTHER" id="PTHR11108">
    <property type="entry name" value="FERROCHELATASE"/>
    <property type="match status" value="1"/>
</dbReference>
<dbReference type="SUPFAM" id="SSF53800">
    <property type="entry name" value="Chelatase"/>
    <property type="match status" value="2"/>
</dbReference>
<keyword evidence="8" id="KW-0472">Membrane</keyword>
<dbReference type="InterPro" id="IPR019772">
    <property type="entry name" value="Ferrochelatase_AS"/>
</dbReference>
<keyword evidence="6 8" id="KW-0627">Porphyrin biosynthesis</keyword>
<dbReference type="UniPathway" id="UPA00252">
    <property type="reaction ID" value="UER00325"/>
</dbReference>
<comment type="pathway">
    <text evidence="1 8">Porphyrin-containing compound metabolism; protoheme biosynthesis; protoheme from protoporphyrin-IX: step 1/1.</text>
</comment>
<accession>A0A7R8ZPR7</accession>
<dbReference type="Gene3D" id="3.40.50.1400">
    <property type="match status" value="3"/>
</dbReference>
<gene>
    <name evidence="9" type="ORF">CTOB1V02_LOCUS10402</name>
</gene>
<dbReference type="CDD" id="cd00419">
    <property type="entry name" value="Ferrochelatase_C"/>
    <property type="match status" value="1"/>
</dbReference>
<dbReference type="AlphaFoldDB" id="A0A7R8ZPR7"/>
<comment type="subcellular location">
    <subcellularLocation>
        <location evidence="8">Mitochondrion inner membrane</location>
    </subcellularLocation>
</comment>
<dbReference type="InterPro" id="IPR033659">
    <property type="entry name" value="Ferrochelatase_N"/>
</dbReference>
<dbReference type="Pfam" id="PF00762">
    <property type="entry name" value="Ferrochelatase"/>
    <property type="match status" value="2"/>
</dbReference>
<protein>
    <recommendedName>
        <fullName evidence="8">Ferrochelatase</fullName>
        <ecNumber evidence="8">4.98.1.1</ecNumber>
    </recommendedName>
</protein>
<dbReference type="FunFam" id="3.40.50.1400:FF:000001">
    <property type="entry name" value="Ferrochelatase"/>
    <property type="match status" value="1"/>
</dbReference>
<name>A0A7R8ZPR7_9CRUS</name>
<dbReference type="PROSITE" id="PS00534">
    <property type="entry name" value="FERROCHELATASE"/>
    <property type="match status" value="1"/>
</dbReference>
<evidence type="ECO:0000256" key="1">
    <source>
        <dbReference type="ARBA" id="ARBA00004943"/>
    </source>
</evidence>
<dbReference type="EMBL" id="OB664807">
    <property type="protein sequence ID" value="CAD7232567.1"/>
    <property type="molecule type" value="Genomic_DNA"/>
</dbReference>
<feature type="non-terminal residue" evidence="9">
    <location>
        <position position="445"/>
    </location>
</feature>
<dbReference type="InterPro" id="IPR001015">
    <property type="entry name" value="Ferrochelatase"/>
</dbReference>
<evidence type="ECO:0000313" key="9">
    <source>
        <dbReference type="EMBL" id="CAD7232567.1"/>
    </source>
</evidence>
<comment type="function">
    <text evidence="8">Catalyzes the ferrous insertion into protoporphyrin IX.</text>
</comment>
<comment type="similarity">
    <text evidence="2 8">Belongs to the ferrochelatase family.</text>
</comment>